<comment type="subcellular location">
    <subcellularLocation>
        <location evidence="1">Cell envelope</location>
    </subcellularLocation>
</comment>
<keyword evidence="3" id="KW-0813">Transport</keyword>
<proteinExistence type="inferred from homology"/>
<evidence type="ECO:0000259" key="6">
    <source>
        <dbReference type="PROSITE" id="PS50983"/>
    </source>
</evidence>
<evidence type="ECO:0000256" key="1">
    <source>
        <dbReference type="ARBA" id="ARBA00004196"/>
    </source>
</evidence>
<protein>
    <submittedName>
        <fullName evidence="7">Iron-siderophore ABC transporter substrate-binding protein</fullName>
    </submittedName>
</protein>
<evidence type="ECO:0000256" key="5">
    <source>
        <dbReference type="ARBA" id="ARBA00022729"/>
    </source>
</evidence>
<keyword evidence="4" id="KW-0408">Iron</keyword>
<keyword evidence="4" id="KW-0410">Iron transport</keyword>
<dbReference type="GO" id="GO:1901678">
    <property type="term" value="P:iron coordination entity transport"/>
    <property type="evidence" value="ECO:0007669"/>
    <property type="project" value="UniProtKB-ARBA"/>
</dbReference>
<dbReference type="CDD" id="cd01146">
    <property type="entry name" value="FhuD"/>
    <property type="match status" value="1"/>
</dbReference>
<comment type="caution">
    <text evidence="7">The sequence shown here is derived from an EMBL/GenBank/DDBJ whole genome shotgun (WGS) entry which is preliminary data.</text>
</comment>
<evidence type="ECO:0000313" key="7">
    <source>
        <dbReference type="EMBL" id="MDX8305885.1"/>
    </source>
</evidence>
<comment type="similarity">
    <text evidence="2">Belongs to the bacterial solute-binding protein 8 family.</text>
</comment>
<dbReference type="Gene3D" id="3.40.50.1980">
    <property type="entry name" value="Nitrogenase molybdenum iron protein domain"/>
    <property type="match status" value="2"/>
</dbReference>
<keyword evidence="4" id="KW-0406">Ion transport</keyword>
<evidence type="ECO:0000256" key="4">
    <source>
        <dbReference type="ARBA" id="ARBA00022496"/>
    </source>
</evidence>
<reference evidence="7" key="1">
    <citation type="journal article" date="2023" name="Phytobiomes J">
        <title>Deciphering the key players within the bacterial microbiota associated with aerial crown gall tumors on rhododendron: Insights into the gallobiome.</title>
        <authorList>
            <person name="Kuzmanovic N."/>
            <person name="Nesme J."/>
            <person name="Wolf J."/>
            <person name="Neumann-Schaal M."/>
            <person name="Petersen J."/>
            <person name="Fernandez-Gnecco G."/>
            <person name="Sproeer C."/>
            <person name="Bunk B."/>
            <person name="Overmann J."/>
            <person name="Sorensen S.J."/>
            <person name="Idczak E."/>
            <person name="Smalla K."/>
        </authorList>
    </citation>
    <scope>NUCLEOTIDE SEQUENCE</scope>
    <source>
        <strain evidence="7">Rho-11.1</strain>
    </source>
</reference>
<dbReference type="InterPro" id="IPR051313">
    <property type="entry name" value="Bact_iron-sidero_bind"/>
</dbReference>
<dbReference type="PANTHER" id="PTHR30532">
    <property type="entry name" value="IRON III DICITRATE-BINDING PERIPLASMIC PROTEIN"/>
    <property type="match status" value="1"/>
</dbReference>
<gene>
    <name evidence="7" type="ORF">RMR22_27070</name>
</gene>
<name>A0AAW9FJ50_9HYPH</name>
<dbReference type="EMBL" id="JAVRAF010000035">
    <property type="protein sequence ID" value="MDX8305885.1"/>
    <property type="molecule type" value="Genomic_DNA"/>
</dbReference>
<dbReference type="SUPFAM" id="SSF53807">
    <property type="entry name" value="Helical backbone' metal receptor"/>
    <property type="match status" value="1"/>
</dbReference>
<feature type="domain" description="Fe/B12 periplasmic-binding" evidence="6">
    <location>
        <begin position="31"/>
        <end position="291"/>
    </location>
</feature>
<organism evidence="7">
    <name type="scientific">Agrobacterium rosae</name>
    <dbReference type="NCBI Taxonomy" id="1972867"/>
    <lineage>
        <taxon>Bacteria</taxon>
        <taxon>Pseudomonadati</taxon>
        <taxon>Pseudomonadota</taxon>
        <taxon>Alphaproteobacteria</taxon>
        <taxon>Hyphomicrobiales</taxon>
        <taxon>Rhizobiaceae</taxon>
        <taxon>Rhizobium/Agrobacterium group</taxon>
        <taxon>Agrobacterium</taxon>
    </lineage>
</organism>
<evidence type="ECO:0000256" key="2">
    <source>
        <dbReference type="ARBA" id="ARBA00008814"/>
    </source>
</evidence>
<dbReference type="InterPro" id="IPR002491">
    <property type="entry name" value="ABC_transptr_periplasmic_BD"/>
</dbReference>
<keyword evidence="5" id="KW-0732">Signal</keyword>
<dbReference type="Pfam" id="PF01497">
    <property type="entry name" value="Peripla_BP_2"/>
    <property type="match status" value="1"/>
</dbReference>
<evidence type="ECO:0000256" key="3">
    <source>
        <dbReference type="ARBA" id="ARBA00022448"/>
    </source>
</evidence>
<dbReference type="AlphaFoldDB" id="A0AAW9FJ50"/>
<dbReference type="PROSITE" id="PS50983">
    <property type="entry name" value="FE_B12_PBP"/>
    <property type="match status" value="1"/>
</dbReference>
<accession>A0AAW9FJ50</accession>
<dbReference type="GO" id="GO:0030288">
    <property type="term" value="C:outer membrane-bounded periplasmic space"/>
    <property type="evidence" value="ECO:0007669"/>
    <property type="project" value="TreeGrafter"/>
</dbReference>
<sequence length="291" mass="31245">MVAKIHRRSFVAGAATLIAAPKSFAVSRPQRVVTLEWTAAEISLSLGISPIGCAEISGYRTWVNISADRLDGATDLGRRQQPSLEAIRRLQPDLILSSRYRHASIIKALGDIAPVHLLDDQASDGDMLASVYQSTTQAGAALSRSDGAAEVLARFDDDIEMLISRYSSALSMQKLLVAQPLPGVPRLRVFAPNAAICHLLRKIGFVDALDLSPQPFGFTTIDLEGLAAVDEDSALVILAESVPDELLNASLWPMLPVVVKGNVRLTNAPSWPFGSTASLKHLAGEIVSRFV</sequence>
<dbReference type="RefSeq" id="WP_320203920.1">
    <property type="nucleotide sequence ID" value="NZ_CP192782.1"/>
</dbReference>
<dbReference type="PANTHER" id="PTHR30532:SF1">
    <property type="entry name" value="IRON(3+)-HYDROXAMATE-BINDING PROTEIN FHUD"/>
    <property type="match status" value="1"/>
</dbReference>